<dbReference type="InterPro" id="IPR052189">
    <property type="entry name" value="L-asp_N-monooxygenase_NS-form"/>
</dbReference>
<dbReference type="RefSeq" id="WP_345412004.1">
    <property type="nucleotide sequence ID" value="NZ_BAABHO010000007.1"/>
</dbReference>
<accession>A0ABP9AH93</accession>
<sequence>MARSIVVVGAGPRGAGVLERIAASAEEFGVGPGAELDVHLVDPYPPGAGRIWRHEQSSLLWMNSMAADVTMFTDDSVQIDGPIVPGPSLYTWAVDLREGRMPGEDVPPGEVGDELRALGPATFPTRRLQSYYLDWVLRHVEATLPPGVRAHRHRTRAVGLTDGTPQRVRLATGEELDTDALVLASGHLDADPTADEQDLAAFAAAHGLTYFPPEQTTDSELDRIPAGETVIARGMGLAFVDLVVLLFEGRGGTFVEDPAADPSTPGSLRYVPSGREPVLHVGSGRGVPYHAKTEYALRGPRPPLPRFLGPDEVKEFIREGSVDLRRDVWPLMAKEVGWGYYHELFHGHLDRVAGTWDAFAAAYAEVDWYSAERAELVAARVPDPDDHLDFERIDRPLRDVCVDDPEALQRVLRDYVTDDLRRHVDDRYTAELGAFVALLSVFAQVMELAGADALTPASRARDLSWWQNLFSSLASGPPGPRLRQLLALSRAGFVRFLGAGLLVEADEDAGVFRARSDSLDGVGVEARTFVEARLPAPSVSRSADPMLAALHAEGQLDEEVLDLGGECPAKSCGSAVRSADAAVAHGDGAVVLHHTGLVRVRPSDFRLVDDDGEAHPTRFAIGPHTNVRIPGAFTRPNTNALSFRANDALARAVLAVVAPAAGRLTA</sequence>
<comment type="caution">
    <text evidence="2">The sequence shown here is derived from an EMBL/GenBank/DDBJ whole genome shotgun (WGS) entry which is preliminary data.</text>
</comment>
<organism evidence="2 3">
    <name type="scientific">Actinomycetospora chlora</name>
    <dbReference type="NCBI Taxonomy" id="663608"/>
    <lineage>
        <taxon>Bacteria</taxon>
        <taxon>Bacillati</taxon>
        <taxon>Actinomycetota</taxon>
        <taxon>Actinomycetes</taxon>
        <taxon>Pseudonocardiales</taxon>
        <taxon>Pseudonocardiaceae</taxon>
        <taxon>Actinomycetospora</taxon>
    </lineage>
</organism>
<dbReference type="Proteomes" id="UP001500928">
    <property type="component" value="Unassembled WGS sequence"/>
</dbReference>
<evidence type="ECO:0000313" key="3">
    <source>
        <dbReference type="Proteomes" id="UP001500928"/>
    </source>
</evidence>
<name>A0ABP9AH93_9PSEU</name>
<dbReference type="EMBL" id="BAABHO010000007">
    <property type="protein sequence ID" value="GAA4781056.1"/>
    <property type="molecule type" value="Genomic_DNA"/>
</dbReference>
<dbReference type="SUPFAM" id="SSF51971">
    <property type="entry name" value="Nucleotide-binding domain"/>
    <property type="match status" value="1"/>
</dbReference>
<dbReference type="Pfam" id="PF13454">
    <property type="entry name" value="NAD_binding_9"/>
    <property type="match status" value="1"/>
</dbReference>
<dbReference type="InterPro" id="IPR038732">
    <property type="entry name" value="HpyO/CreE_NAD-binding"/>
</dbReference>
<evidence type="ECO:0000313" key="2">
    <source>
        <dbReference type="EMBL" id="GAA4781056.1"/>
    </source>
</evidence>
<dbReference type="PANTHER" id="PTHR40254:SF1">
    <property type="entry name" value="BLR0577 PROTEIN"/>
    <property type="match status" value="1"/>
</dbReference>
<feature type="domain" description="FAD-dependent urate hydroxylase HpyO/Asp monooxygenase CreE-like FAD/NAD(P)-binding" evidence="1">
    <location>
        <begin position="6"/>
        <end position="187"/>
    </location>
</feature>
<gene>
    <name evidence="2" type="ORF">GCM10023200_12910</name>
</gene>
<protein>
    <submittedName>
        <fullName evidence="2">FAD/NAD(P)-binding protein</fullName>
    </submittedName>
</protein>
<reference evidence="3" key="1">
    <citation type="journal article" date="2019" name="Int. J. Syst. Evol. Microbiol.">
        <title>The Global Catalogue of Microorganisms (GCM) 10K type strain sequencing project: providing services to taxonomists for standard genome sequencing and annotation.</title>
        <authorList>
            <consortium name="The Broad Institute Genomics Platform"/>
            <consortium name="The Broad Institute Genome Sequencing Center for Infectious Disease"/>
            <person name="Wu L."/>
            <person name="Ma J."/>
        </authorList>
    </citation>
    <scope>NUCLEOTIDE SEQUENCE [LARGE SCALE GENOMIC DNA]</scope>
    <source>
        <strain evidence="3">JCM 17979</strain>
    </source>
</reference>
<keyword evidence="3" id="KW-1185">Reference proteome</keyword>
<dbReference type="PANTHER" id="PTHR40254">
    <property type="entry name" value="BLR0577 PROTEIN"/>
    <property type="match status" value="1"/>
</dbReference>
<evidence type="ECO:0000259" key="1">
    <source>
        <dbReference type="Pfam" id="PF13454"/>
    </source>
</evidence>
<proteinExistence type="predicted"/>